<evidence type="ECO:0000313" key="3">
    <source>
        <dbReference type="Proteomes" id="UP000256970"/>
    </source>
</evidence>
<accession>A0A383VBK4</accession>
<dbReference type="Pfam" id="PF00023">
    <property type="entry name" value="Ank"/>
    <property type="match status" value="1"/>
</dbReference>
<dbReference type="InterPro" id="IPR036770">
    <property type="entry name" value="Ankyrin_rpt-contain_sf"/>
</dbReference>
<organism evidence="2 3">
    <name type="scientific">Tetradesmus obliquus</name>
    <name type="common">Green alga</name>
    <name type="synonym">Acutodesmus obliquus</name>
    <dbReference type="NCBI Taxonomy" id="3088"/>
    <lineage>
        <taxon>Eukaryota</taxon>
        <taxon>Viridiplantae</taxon>
        <taxon>Chlorophyta</taxon>
        <taxon>core chlorophytes</taxon>
        <taxon>Chlorophyceae</taxon>
        <taxon>CS clade</taxon>
        <taxon>Sphaeropleales</taxon>
        <taxon>Scenedesmaceae</taxon>
        <taxon>Tetradesmus</taxon>
    </lineage>
</organism>
<sequence>MSYSSGDSSMSSAAAAAAAAGSSLIQAVRSGDAQQVAALLQQGADVNSPDQDGQYVLALAVQQLTGDVLLEVLDALLASPGIAVEAFAAALHAAAAACGQEALQHLLSWQQLAQQAVNMKVTDGCTALCSSGRQRAGHQAAPASAWG</sequence>
<proteinExistence type="predicted"/>
<keyword evidence="1" id="KW-0040">ANK repeat</keyword>
<dbReference type="Proteomes" id="UP000256970">
    <property type="component" value="Unassembled WGS sequence"/>
</dbReference>
<keyword evidence="3" id="KW-1185">Reference proteome</keyword>
<dbReference type="InterPro" id="IPR002110">
    <property type="entry name" value="Ankyrin_rpt"/>
</dbReference>
<gene>
    <name evidence="2" type="ORF">BQ4739_LOCUS3511</name>
</gene>
<dbReference type="SUPFAM" id="SSF48403">
    <property type="entry name" value="Ankyrin repeat"/>
    <property type="match status" value="1"/>
</dbReference>
<dbReference type="EMBL" id="FNXT01000271">
    <property type="protein sequence ID" value="SZX62938.1"/>
    <property type="molecule type" value="Genomic_DNA"/>
</dbReference>
<evidence type="ECO:0000313" key="2">
    <source>
        <dbReference type="EMBL" id="SZX62938.1"/>
    </source>
</evidence>
<dbReference type="Gene3D" id="1.25.40.20">
    <property type="entry name" value="Ankyrin repeat-containing domain"/>
    <property type="match status" value="1"/>
</dbReference>
<dbReference type="AlphaFoldDB" id="A0A383VBK4"/>
<name>A0A383VBK4_TETOB</name>
<evidence type="ECO:0000256" key="1">
    <source>
        <dbReference type="PROSITE-ProRule" id="PRU00023"/>
    </source>
</evidence>
<dbReference type="PROSITE" id="PS50088">
    <property type="entry name" value="ANK_REPEAT"/>
    <property type="match status" value="1"/>
</dbReference>
<feature type="repeat" description="ANK" evidence="1">
    <location>
        <begin position="19"/>
        <end position="51"/>
    </location>
</feature>
<reference evidence="2 3" key="1">
    <citation type="submission" date="2016-10" db="EMBL/GenBank/DDBJ databases">
        <authorList>
            <person name="Cai Z."/>
        </authorList>
    </citation>
    <scope>NUCLEOTIDE SEQUENCE [LARGE SCALE GENOMIC DNA]</scope>
</reference>
<protein>
    <submittedName>
        <fullName evidence="2">Uncharacterized protein</fullName>
    </submittedName>
</protein>